<accession>A0A8T1F6U4</accession>
<protein>
    <submittedName>
        <fullName evidence="1">Uncharacterized protein</fullName>
    </submittedName>
</protein>
<sequence>MRKKTSKHVTLRNVRNLVAKLKEARRGSTTVESRLEAGLHVPHLGNTTNNRLEAAWGHVKDVLKPTITPDACVDTLQFLQSIAEMNMQRR</sequence>
<organism evidence="1 2">
    <name type="scientific">Phytophthora cactorum</name>
    <dbReference type="NCBI Taxonomy" id="29920"/>
    <lineage>
        <taxon>Eukaryota</taxon>
        <taxon>Sar</taxon>
        <taxon>Stramenopiles</taxon>
        <taxon>Oomycota</taxon>
        <taxon>Peronosporomycetes</taxon>
        <taxon>Peronosporales</taxon>
        <taxon>Peronosporaceae</taxon>
        <taxon>Phytophthora</taxon>
    </lineage>
</organism>
<gene>
    <name evidence="1" type="ORF">PC118_g21412</name>
</gene>
<dbReference type="AlphaFoldDB" id="A0A8T1F6U4"/>
<comment type="caution">
    <text evidence="1">The sequence shown here is derived from an EMBL/GenBank/DDBJ whole genome shotgun (WGS) entry which is preliminary data.</text>
</comment>
<evidence type="ECO:0000313" key="1">
    <source>
        <dbReference type="EMBL" id="KAG2962464.1"/>
    </source>
</evidence>
<reference evidence="1" key="1">
    <citation type="submission" date="2018-10" db="EMBL/GenBank/DDBJ databases">
        <title>Effector identification in a new, highly contiguous assembly of the strawberry crown rot pathogen Phytophthora cactorum.</title>
        <authorList>
            <person name="Armitage A.D."/>
            <person name="Nellist C.F."/>
            <person name="Bates H."/>
            <person name="Vickerstaff R.J."/>
            <person name="Harrison R.J."/>
        </authorList>
    </citation>
    <scope>NUCLEOTIDE SEQUENCE</scope>
    <source>
        <strain evidence="1">P415</strain>
    </source>
</reference>
<dbReference type="Proteomes" id="UP000697107">
    <property type="component" value="Unassembled WGS sequence"/>
</dbReference>
<name>A0A8T1F6U4_9STRA</name>
<dbReference type="EMBL" id="RCML01001458">
    <property type="protein sequence ID" value="KAG2962464.1"/>
    <property type="molecule type" value="Genomic_DNA"/>
</dbReference>
<evidence type="ECO:0000313" key="2">
    <source>
        <dbReference type="Proteomes" id="UP000697107"/>
    </source>
</evidence>
<proteinExistence type="predicted"/>